<proteinExistence type="predicted"/>
<organism evidence="2">
    <name type="scientific">Chromera velia CCMP2878</name>
    <dbReference type="NCBI Taxonomy" id="1169474"/>
    <lineage>
        <taxon>Eukaryota</taxon>
        <taxon>Sar</taxon>
        <taxon>Alveolata</taxon>
        <taxon>Colpodellida</taxon>
        <taxon>Chromeraceae</taxon>
        <taxon>Chromera</taxon>
    </lineage>
</organism>
<evidence type="ECO:0000256" key="1">
    <source>
        <dbReference type="SAM" id="Phobius"/>
    </source>
</evidence>
<keyword evidence="1" id="KW-0812">Transmembrane</keyword>
<feature type="transmembrane region" description="Helical" evidence="1">
    <location>
        <begin position="69"/>
        <end position="91"/>
    </location>
</feature>
<dbReference type="AlphaFoldDB" id="A0A0G4HC95"/>
<name>A0A0G4HC95_9ALVE</name>
<keyword evidence="1" id="KW-0472">Membrane</keyword>
<reference evidence="2" key="1">
    <citation type="submission" date="2014-11" db="EMBL/GenBank/DDBJ databases">
        <authorList>
            <person name="Otto D Thomas"/>
            <person name="Naeem Raeece"/>
        </authorList>
    </citation>
    <scope>NUCLEOTIDE SEQUENCE</scope>
</reference>
<accession>A0A0G4HC95</accession>
<sequence>MVHYPPPPPQERNPDGTLKKYRLHQWTYKHGYTWERWRLMPVGVFHTVYKGDFACDQRWFWAWLGQYPVVVGFPPFFAMLVFINFLFMYGFQFGVKPKRYTVEWIEAEKERDRCENTNPVGHYLDRRRRERGPHWIMQDYLIEHPFRIWMGPEPHDYELLRKREAAKAGGGDDDDEDDE</sequence>
<evidence type="ECO:0008006" key="3">
    <source>
        <dbReference type="Google" id="ProtNLM"/>
    </source>
</evidence>
<dbReference type="EMBL" id="CDMZ01002236">
    <property type="protein sequence ID" value="CEM41452.1"/>
    <property type="molecule type" value="Genomic_DNA"/>
</dbReference>
<dbReference type="PhylomeDB" id="A0A0G4HC95"/>
<dbReference type="VEuPathDB" id="CryptoDB:Cvel_26023"/>
<gene>
    <name evidence="2" type="ORF">Cvel_26023</name>
</gene>
<keyword evidence="1" id="KW-1133">Transmembrane helix</keyword>
<protein>
    <recommendedName>
        <fullName evidence="3">Cg8 protein</fullName>
    </recommendedName>
</protein>
<evidence type="ECO:0000313" key="2">
    <source>
        <dbReference type="EMBL" id="CEM41452.1"/>
    </source>
</evidence>